<evidence type="ECO:0000313" key="3">
    <source>
        <dbReference type="Proteomes" id="UP000235828"/>
    </source>
</evidence>
<keyword evidence="3" id="KW-1185">Reference proteome</keyword>
<reference evidence="2 3" key="1">
    <citation type="submission" date="2017-10" db="EMBL/GenBank/DDBJ databases">
        <authorList>
            <person name="Banno H."/>
            <person name="Chua N.-H."/>
        </authorList>
    </citation>
    <scope>NUCLEOTIDE SEQUENCE [LARGE SCALE GENOMIC DNA]</scope>
    <source>
        <strain evidence="2">Vibrio tapetis CECT4600</strain>
    </source>
</reference>
<dbReference type="AlphaFoldDB" id="A0A2N8ZA64"/>
<dbReference type="RefSeq" id="WP_102521590.1">
    <property type="nucleotide sequence ID" value="NZ_LT960611.1"/>
</dbReference>
<dbReference type="OrthoDB" id="5905252at2"/>
<proteinExistence type="predicted"/>
<organism evidence="2 3">
    <name type="scientific">Vibrio tapetis subsp. tapetis</name>
    <dbReference type="NCBI Taxonomy" id="1671868"/>
    <lineage>
        <taxon>Bacteria</taxon>
        <taxon>Pseudomonadati</taxon>
        <taxon>Pseudomonadota</taxon>
        <taxon>Gammaproteobacteria</taxon>
        <taxon>Vibrionales</taxon>
        <taxon>Vibrionaceae</taxon>
        <taxon>Vibrio</taxon>
    </lineage>
</organism>
<protein>
    <submittedName>
        <fullName evidence="2">Uncharacterized protein</fullName>
    </submittedName>
</protein>
<dbReference type="KEGG" id="vta:A0825"/>
<gene>
    <name evidence="2" type="ORF">VTAP4600_A0825</name>
</gene>
<dbReference type="Proteomes" id="UP000235828">
    <property type="component" value="Chromosome A"/>
</dbReference>
<name>A0A2N8ZA64_9VIBR</name>
<feature type="region of interest" description="Disordered" evidence="1">
    <location>
        <begin position="28"/>
        <end position="74"/>
    </location>
</feature>
<dbReference type="EMBL" id="LT960611">
    <property type="protein sequence ID" value="SON48804.1"/>
    <property type="molecule type" value="Genomic_DNA"/>
</dbReference>
<evidence type="ECO:0000256" key="1">
    <source>
        <dbReference type="SAM" id="MobiDB-lite"/>
    </source>
</evidence>
<evidence type="ECO:0000313" key="2">
    <source>
        <dbReference type="EMBL" id="SON48804.1"/>
    </source>
</evidence>
<sequence length="74" mass="8360">MLWETLERVNRLRKEALSNPEFVQAAKEHEQAVEAESLNQPTTLKRKTKKQGPKSLADIYHQSDFGSNPAGSSH</sequence>
<feature type="compositionally biased region" description="Polar residues" evidence="1">
    <location>
        <begin position="64"/>
        <end position="74"/>
    </location>
</feature>
<accession>A0A2N8ZA64</accession>